<evidence type="ECO:0000256" key="1">
    <source>
        <dbReference type="SAM" id="MobiDB-lite"/>
    </source>
</evidence>
<dbReference type="Proteomes" id="UP001293254">
    <property type="component" value="Unassembled WGS sequence"/>
</dbReference>
<keyword evidence="3" id="KW-1185">Reference proteome</keyword>
<organism evidence="2 3">
    <name type="scientific">Sesamum alatum</name>
    <dbReference type="NCBI Taxonomy" id="300844"/>
    <lineage>
        <taxon>Eukaryota</taxon>
        <taxon>Viridiplantae</taxon>
        <taxon>Streptophyta</taxon>
        <taxon>Embryophyta</taxon>
        <taxon>Tracheophyta</taxon>
        <taxon>Spermatophyta</taxon>
        <taxon>Magnoliopsida</taxon>
        <taxon>eudicotyledons</taxon>
        <taxon>Gunneridae</taxon>
        <taxon>Pentapetalae</taxon>
        <taxon>asterids</taxon>
        <taxon>lamiids</taxon>
        <taxon>Lamiales</taxon>
        <taxon>Pedaliaceae</taxon>
        <taxon>Sesamum</taxon>
    </lineage>
</organism>
<gene>
    <name evidence="2" type="ORF">Salat_1121900</name>
</gene>
<comment type="caution">
    <text evidence="2">The sequence shown here is derived from an EMBL/GenBank/DDBJ whole genome shotgun (WGS) entry which is preliminary data.</text>
</comment>
<protein>
    <submittedName>
        <fullName evidence="2">Uncharacterized protein</fullName>
    </submittedName>
</protein>
<dbReference type="EMBL" id="JACGWO010000004">
    <property type="protein sequence ID" value="KAK4428223.1"/>
    <property type="molecule type" value="Genomic_DNA"/>
</dbReference>
<dbReference type="AlphaFoldDB" id="A0AAE2CN18"/>
<reference evidence="2" key="2">
    <citation type="journal article" date="2024" name="Plant">
        <title>Genomic evolution and insights into agronomic trait innovations of Sesamum species.</title>
        <authorList>
            <person name="Miao H."/>
            <person name="Wang L."/>
            <person name="Qu L."/>
            <person name="Liu H."/>
            <person name="Sun Y."/>
            <person name="Le M."/>
            <person name="Wang Q."/>
            <person name="Wei S."/>
            <person name="Zheng Y."/>
            <person name="Lin W."/>
            <person name="Duan Y."/>
            <person name="Cao H."/>
            <person name="Xiong S."/>
            <person name="Wang X."/>
            <person name="Wei L."/>
            <person name="Li C."/>
            <person name="Ma Q."/>
            <person name="Ju M."/>
            <person name="Zhao R."/>
            <person name="Li G."/>
            <person name="Mu C."/>
            <person name="Tian Q."/>
            <person name="Mei H."/>
            <person name="Zhang T."/>
            <person name="Gao T."/>
            <person name="Zhang H."/>
        </authorList>
    </citation>
    <scope>NUCLEOTIDE SEQUENCE</scope>
    <source>
        <strain evidence="2">3651</strain>
    </source>
</reference>
<name>A0AAE2CN18_9LAMI</name>
<sequence length="147" mass="16401">MDGIETNLVDVRVGVVQDDLTEGNRDTNSDYNVDVNDEHIHDEDDGLFMENIDPDMQWRGDGDNLTVADSEESGNNSSDCGDVDMAKSEDDLVSLGDFVILDKEKLKSLTGVESIEHRGLKSFKTEGSVAKKFANQKKIHWVHQYPV</sequence>
<proteinExistence type="predicted"/>
<feature type="region of interest" description="Disordered" evidence="1">
    <location>
        <begin position="61"/>
        <end position="85"/>
    </location>
</feature>
<evidence type="ECO:0000313" key="2">
    <source>
        <dbReference type="EMBL" id="KAK4428223.1"/>
    </source>
</evidence>
<reference evidence="2" key="1">
    <citation type="submission" date="2020-06" db="EMBL/GenBank/DDBJ databases">
        <authorList>
            <person name="Li T."/>
            <person name="Hu X."/>
            <person name="Zhang T."/>
            <person name="Song X."/>
            <person name="Zhang H."/>
            <person name="Dai N."/>
            <person name="Sheng W."/>
            <person name="Hou X."/>
            <person name="Wei L."/>
        </authorList>
    </citation>
    <scope>NUCLEOTIDE SEQUENCE</scope>
    <source>
        <strain evidence="2">3651</strain>
        <tissue evidence="2">Leaf</tissue>
    </source>
</reference>
<accession>A0AAE2CN18</accession>
<evidence type="ECO:0000313" key="3">
    <source>
        <dbReference type="Proteomes" id="UP001293254"/>
    </source>
</evidence>